<sequence>MIAFPTLHSVALLAVRAARIPIKSLAAVVVIAGFGPVIMIAWLAAVISVDCRTERPSLATAKVLRMAFDVGPAWRAAVIEPSVKWRFTGGFFHLPSERLQDCGWSMWC</sequence>
<evidence type="ECO:0000313" key="2">
    <source>
        <dbReference type="EMBL" id="QDT71729.1"/>
    </source>
</evidence>
<name>A0A517TTN5_9BACT</name>
<keyword evidence="1" id="KW-0472">Membrane</keyword>
<dbReference type="AlphaFoldDB" id="A0A517TTN5"/>
<feature type="transmembrane region" description="Helical" evidence="1">
    <location>
        <begin position="27"/>
        <end position="49"/>
    </location>
</feature>
<proteinExistence type="predicted"/>
<keyword evidence="1" id="KW-1133">Transmembrane helix</keyword>
<dbReference type="Proteomes" id="UP000317909">
    <property type="component" value="Chromosome"/>
</dbReference>
<organism evidence="2 3">
    <name type="scientific">Lacipirellula limnantheis</name>
    <dbReference type="NCBI Taxonomy" id="2528024"/>
    <lineage>
        <taxon>Bacteria</taxon>
        <taxon>Pseudomonadati</taxon>
        <taxon>Planctomycetota</taxon>
        <taxon>Planctomycetia</taxon>
        <taxon>Pirellulales</taxon>
        <taxon>Lacipirellulaceae</taxon>
        <taxon>Lacipirellula</taxon>
    </lineage>
</organism>
<keyword evidence="3" id="KW-1185">Reference proteome</keyword>
<dbReference type="KEGG" id="llh:I41_08890"/>
<evidence type="ECO:0000256" key="1">
    <source>
        <dbReference type="SAM" id="Phobius"/>
    </source>
</evidence>
<gene>
    <name evidence="2" type="ORF">I41_08890</name>
</gene>
<reference evidence="2 3" key="1">
    <citation type="submission" date="2019-02" db="EMBL/GenBank/DDBJ databases">
        <title>Deep-cultivation of Planctomycetes and their phenomic and genomic characterization uncovers novel biology.</title>
        <authorList>
            <person name="Wiegand S."/>
            <person name="Jogler M."/>
            <person name="Boedeker C."/>
            <person name="Pinto D."/>
            <person name="Vollmers J."/>
            <person name="Rivas-Marin E."/>
            <person name="Kohn T."/>
            <person name="Peeters S.H."/>
            <person name="Heuer A."/>
            <person name="Rast P."/>
            <person name="Oberbeckmann S."/>
            <person name="Bunk B."/>
            <person name="Jeske O."/>
            <person name="Meyerdierks A."/>
            <person name="Storesund J.E."/>
            <person name="Kallscheuer N."/>
            <person name="Luecker S."/>
            <person name="Lage O.M."/>
            <person name="Pohl T."/>
            <person name="Merkel B.J."/>
            <person name="Hornburger P."/>
            <person name="Mueller R.-W."/>
            <person name="Bruemmer F."/>
            <person name="Labrenz M."/>
            <person name="Spormann A.M."/>
            <person name="Op den Camp H."/>
            <person name="Overmann J."/>
            <person name="Amann R."/>
            <person name="Jetten M.S.M."/>
            <person name="Mascher T."/>
            <person name="Medema M.H."/>
            <person name="Devos D.P."/>
            <person name="Kaster A.-K."/>
            <person name="Ovreas L."/>
            <person name="Rohde M."/>
            <person name="Galperin M.Y."/>
            <person name="Jogler C."/>
        </authorList>
    </citation>
    <scope>NUCLEOTIDE SEQUENCE [LARGE SCALE GENOMIC DNA]</scope>
    <source>
        <strain evidence="2 3">I41</strain>
    </source>
</reference>
<keyword evidence="1" id="KW-0812">Transmembrane</keyword>
<dbReference type="EMBL" id="CP036339">
    <property type="protein sequence ID" value="QDT71729.1"/>
    <property type="molecule type" value="Genomic_DNA"/>
</dbReference>
<protein>
    <submittedName>
        <fullName evidence="2">Uncharacterized protein</fullName>
    </submittedName>
</protein>
<evidence type="ECO:0000313" key="3">
    <source>
        <dbReference type="Proteomes" id="UP000317909"/>
    </source>
</evidence>
<accession>A0A517TTN5</accession>